<dbReference type="SUPFAM" id="SSF54826">
    <property type="entry name" value="Enolase N-terminal domain-like"/>
    <property type="match status" value="1"/>
</dbReference>
<dbReference type="InterPro" id="IPR041338">
    <property type="entry name" value="OSBS_N"/>
</dbReference>
<dbReference type="GO" id="GO:0009063">
    <property type="term" value="P:amino acid catabolic process"/>
    <property type="evidence" value="ECO:0007669"/>
    <property type="project" value="InterPro"/>
</dbReference>
<dbReference type="InterPro" id="IPR029017">
    <property type="entry name" value="Enolase-like_N"/>
</dbReference>
<dbReference type="OrthoDB" id="9766759at2"/>
<reference evidence="5 6" key="1">
    <citation type="submission" date="2017-04" db="EMBL/GenBank/DDBJ databases">
        <title>Compelte genome sequence of WV33.</title>
        <authorList>
            <person name="Lee P.C."/>
        </authorList>
    </citation>
    <scope>NUCLEOTIDE SEQUENCE [LARGE SCALE GENOMIC DNA]</scope>
    <source>
        <strain evidence="5 6">WV33</strain>
    </source>
</reference>
<dbReference type="EMBL" id="CP020918">
    <property type="protein sequence ID" value="AWG22390.1"/>
    <property type="molecule type" value="Genomic_DNA"/>
</dbReference>
<dbReference type="SFLD" id="SFLDG00180">
    <property type="entry name" value="muconate_cycloisomerase"/>
    <property type="match status" value="1"/>
</dbReference>
<dbReference type="GO" id="GO:0046872">
    <property type="term" value="F:metal ion binding"/>
    <property type="evidence" value="ECO:0007669"/>
    <property type="project" value="UniProtKB-KW"/>
</dbReference>
<dbReference type="CDD" id="cd03320">
    <property type="entry name" value="OSBS"/>
    <property type="match status" value="1"/>
</dbReference>
<dbReference type="PANTHER" id="PTHR48073">
    <property type="entry name" value="O-SUCCINYLBENZOATE SYNTHASE-RELATED"/>
    <property type="match status" value="1"/>
</dbReference>
<dbReference type="Gene3D" id="3.30.390.10">
    <property type="entry name" value="Enolase-like, N-terminal domain"/>
    <property type="match status" value="1"/>
</dbReference>
<accession>A0A2S1LF32</accession>
<gene>
    <name evidence="5" type="ORF">FFWV33_13080</name>
</gene>
<keyword evidence="3" id="KW-0456">Lyase</keyword>
<evidence type="ECO:0000256" key="3">
    <source>
        <dbReference type="ARBA" id="ARBA00023239"/>
    </source>
</evidence>
<dbReference type="Proteomes" id="UP000244527">
    <property type="component" value="Chromosome"/>
</dbReference>
<dbReference type="KEGG" id="ffa:FFWV33_13080"/>
<dbReference type="InterPro" id="IPR029065">
    <property type="entry name" value="Enolase_C-like"/>
</dbReference>
<name>A0A2S1LF32_9FLAO</name>
<evidence type="ECO:0000313" key="6">
    <source>
        <dbReference type="Proteomes" id="UP000244527"/>
    </source>
</evidence>
<evidence type="ECO:0000256" key="1">
    <source>
        <dbReference type="ARBA" id="ARBA00022723"/>
    </source>
</evidence>
<evidence type="ECO:0000256" key="2">
    <source>
        <dbReference type="ARBA" id="ARBA00022842"/>
    </source>
</evidence>
<evidence type="ECO:0000313" key="5">
    <source>
        <dbReference type="EMBL" id="AWG22390.1"/>
    </source>
</evidence>
<dbReference type="SMART" id="SM00922">
    <property type="entry name" value="MR_MLE"/>
    <property type="match status" value="1"/>
</dbReference>
<dbReference type="AlphaFoldDB" id="A0A2S1LF32"/>
<dbReference type="InterPro" id="IPR013342">
    <property type="entry name" value="Mandelate_racemase_C"/>
</dbReference>
<dbReference type="SUPFAM" id="SSF51604">
    <property type="entry name" value="Enolase C-terminal domain-like"/>
    <property type="match status" value="1"/>
</dbReference>
<dbReference type="PANTHER" id="PTHR48073:SF2">
    <property type="entry name" value="O-SUCCINYLBENZOATE SYNTHASE"/>
    <property type="match status" value="1"/>
</dbReference>
<protein>
    <submittedName>
        <fullName evidence="5">O-succinylbenzoate synthase</fullName>
    </submittedName>
</protein>
<dbReference type="InterPro" id="IPR036849">
    <property type="entry name" value="Enolase-like_C_sf"/>
</dbReference>
<proteinExistence type="predicted"/>
<evidence type="ECO:0000259" key="4">
    <source>
        <dbReference type="SMART" id="SM00922"/>
    </source>
</evidence>
<dbReference type="RefSeq" id="WP_108741317.1">
    <property type="nucleotide sequence ID" value="NZ_CP020918.1"/>
</dbReference>
<organism evidence="5 6">
    <name type="scientific">Flavobacterium faecale</name>
    <dbReference type="NCBI Taxonomy" id="1355330"/>
    <lineage>
        <taxon>Bacteria</taxon>
        <taxon>Pseudomonadati</taxon>
        <taxon>Bacteroidota</taxon>
        <taxon>Flavobacteriia</taxon>
        <taxon>Flavobacteriales</taxon>
        <taxon>Flavobacteriaceae</taxon>
        <taxon>Flavobacterium</taxon>
    </lineage>
</organism>
<dbReference type="SFLD" id="SFLDS00001">
    <property type="entry name" value="Enolase"/>
    <property type="match status" value="1"/>
</dbReference>
<feature type="domain" description="Mandelate racemase/muconate lactonizing enzyme C-terminal" evidence="4">
    <location>
        <begin position="128"/>
        <end position="226"/>
    </location>
</feature>
<keyword evidence="2" id="KW-0460">Magnesium</keyword>
<sequence>MTASFYKYMLDFKRPSGTSRGVMTQKETWFIVLEDEGKKGIGECGILRGLSADDRPDYEAKLQWTCENIHLGKNKLWEALLEFPSIQFGVEMAFLSLASENPFLLYPSAFTNQEKSISINGLVWMGDTDFMMEQIHEKLGQGFHCIKLKIGAIDFDQELKLLRFIRSKFTAEKIEIRVDANGAFGLNVALDKLNQLTEFELHSIEQPIRKNNTDRMADLCKTTPFPIALDEELIGEFKQEDKEALLQKIMPQYIILKPSFVGGFKGTMEWILLAEKYNIGWWITSALESNIGLNAIAQWTYLLNNPMPQGLGTGALYTNNFESPLSVEKGQLWYKPELGWEFEFEQLS</sequence>
<dbReference type="Pfam" id="PF21508">
    <property type="entry name" value="MenC_N"/>
    <property type="match status" value="1"/>
</dbReference>
<keyword evidence="6" id="KW-1185">Reference proteome</keyword>
<keyword evidence="1" id="KW-0479">Metal-binding</keyword>
<dbReference type="GO" id="GO:0016854">
    <property type="term" value="F:racemase and epimerase activity"/>
    <property type="evidence" value="ECO:0007669"/>
    <property type="project" value="UniProtKB-ARBA"/>
</dbReference>
<dbReference type="SFLD" id="SFLDF00009">
    <property type="entry name" value="o-succinylbenzoate_synthase"/>
    <property type="match status" value="1"/>
</dbReference>
<dbReference type="GO" id="GO:0016829">
    <property type="term" value="F:lyase activity"/>
    <property type="evidence" value="ECO:0007669"/>
    <property type="project" value="UniProtKB-KW"/>
</dbReference>
<dbReference type="Pfam" id="PF13378">
    <property type="entry name" value="MR_MLE_C"/>
    <property type="match status" value="1"/>
</dbReference>
<dbReference type="InterPro" id="IPR018110">
    <property type="entry name" value="Mandel_Rmase/mucon_lact_enz_CS"/>
</dbReference>
<dbReference type="PROSITE" id="PS00909">
    <property type="entry name" value="MR_MLE_2"/>
    <property type="match status" value="1"/>
</dbReference>
<dbReference type="Gene3D" id="3.20.20.120">
    <property type="entry name" value="Enolase-like C-terminal domain"/>
    <property type="match status" value="1"/>
</dbReference>